<feature type="transmembrane region" description="Helical" evidence="1">
    <location>
        <begin position="53"/>
        <end position="73"/>
    </location>
</feature>
<sequence>MQTLYQYIKEHWIGWFMGLIIIMMLATGVYFGYKLWLQYANTVAFQGPVNAAIITGFIGLITLVGTISVTSYFNFRAHRLTIRDEIFKKRLEIYSEIYVQLPDLLNLGLRTVNNPTEENRKRLEHVANAFFTFIMENQFVVSPQVYKKAFSFARTMQFISRLDLYDYYLKQFSPVKDIDKKIIVTPDMIITDIRENDYWPLMELLQKEFGLKFIEKDMRKLR</sequence>
<dbReference type="Proteomes" id="UP001291930">
    <property type="component" value="Unassembled WGS sequence"/>
</dbReference>
<dbReference type="EMBL" id="JAXOVW010000036">
    <property type="protein sequence ID" value="MDZ5608656.1"/>
    <property type="molecule type" value="Genomic_DNA"/>
</dbReference>
<evidence type="ECO:0008006" key="4">
    <source>
        <dbReference type="Google" id="ProtNLM"/>
    </source>
</evidence>
<reference evidence="3" key="1">
    <citation type="submission" date="2023-11" db="EMBL/GenBank/DDBJ databases">
        <title>Genome Sequence of Bacillus pseudomycoides stain BUPM19.</title>
        <authorList>
            <person name="Farhat A."/>
        </authorList>
    </citation>
    <scope>NUCLEOTIDE SEQUENCE [LARGE SCALE GENOMIC DNA]</scope>
    <source>
        <strain evidence="3">BUPM19</strain>
    </source>
</reference>
<protein>
    <recommendedName>
        <fullName evidence="4">DUF4760 domain-containing protein</fullName>
    </recommendedName>
</protein>
<keyword evidence="3" id="KW-1185">Reference proteome</keyword>
<dbReference type="InterPro" id="IPR018130">
    <property type="entry name" value="Ribosomal_uS2_CS"/>
</dbReference>
<keyword evidence="1" id="KW-0812">Transmembrane</keyword>
<evidence type="ECO:0000256" key="1">
    <source>
        <dbReference type="SAM" id="Phobius"/>
    </source>
</evidence>
<keyword evidence="1" id="KW-1133">Transmembrane helix</keyword>
<name>A0ABU5JYX5_9BACI</name>
<gene>
    <name evidence="2" type="ORF">U2I54_16665</name>
</gene>
<evidence type="ECO:0000313" key="3">
    <source>
        <dbReference type="Proteomes" id="UP001291930"/>
    </source>
</evidence>
<organism evidence="2 3">
    <name type="scientific">Bacillus bingmayongensis</name>
    <dbReference type="NCBI Taxonomy" id="1150157"/>
    <lineage>
        <taxon>Bacteria</taxon>
        <taxon>Bacillati</taxon>
        <taxon>Bacillota</taxon>
        <taxon>Bacilli</taxon>
        <taxon>Bacillales</taxon>
        <taxon>Bacillaceae</taxon>
        <taxon>Bacillus</taxon>
    </lineage>
</organism>
<proteinExistence type="predicted"/>
<dbReference type="RefSeq" id="WP_374218360.1">
    <property type="nucleotide sequence ID" value="NZ_JAXOVW010000036.1"/>
</dbReference>
<accession>A0ABU5JYX5</accession>
<dbReference type="PROSITE" id="PS00962">
    <property type="entry name" value="RIBOSOMAL_S2_1"/>
    <property type="match status" value="1"/>
</dbReference>
<keyword evidence="1" id="KW-0472">Membrane</keyword>
<comment type="caution">
    <text evidence="2">The sequence shown here is derived from an EMBL/GenBank/DDBJ whole genome shotgun (WGS) entry which is preliminary data.</text>
</comment>
<feature type="transmembrane region" description="Helical" evidence="1">
    <location>
        <begin position="12"/>
        <end position="33"/>
    </location>
</feature>
<evidence type="ECO:0000313" key="2">
    <source>
        <dbReference type="EMBL" id="MDZ5608656.1"/>
    </source>
</evidence>